<keyword evidence="1 2" id="KW-0862">Zinc</keyword>
<sequence length="328" mass="37327">MLDSRCNRDEKGYKYTECTDRHNSQSVSQCSRFKMKALLVIAFASALLCVLQSYPVEVDLTMKFDPDAEDQVWKVKTKHPENETELSADSMDISTLLEKANANLDKIPDGTVIRFGDIAVDPLGSTNADPCTERSCKWPQSSQGTVYIAFEVSDDFSLNDRAVIEGALSSFAQVTCIEFIRRTNERDFISVQSLSGCYSFIGRRGGRQVLSLNRRGCVYHQVVQHEFLHALGFNHEQTRSDRDSYVNILYENIQQGMEYNFNRVNTNNLGTAYDYDSVMHYGRYAFSSNGRPTIEPIPDPNVSIGRAIQFSQTDIERVNRLYNCRNYL</sequence>
<keyword evidence="3" id="KW-0472">Membrane</keyword>
<keyword evidence="3" id="KW-1133">Transmembrane helix</keyword>
<dbReference type="InterPro" id="IPR001506">
    <property type="entry name" value="Peptidase_M12A"/>
</dbReference>
<dbReference type="PANTHER" id="PTHR10127">
    <property type="entry name" value="DISCOIDIN, CUB, EGF, LAMININ , AND ZINC METALLOPROTEASE DOMAIN CONTAINING"/>
    <property type="match status" value="1"/>
</dbReference>
<keyword evidence="6" id="KW-1185">Reference proteome</keyword>
<reference evidence="5 6" key="1">
    <citation type="submission" date="2021-05" db="EMBL/GenBank/DDBJ databases">
        <authorList>
            <person name="Zahm M."/>
            <person name="Klopp C."/>
            <person name="Cabau C."/>
            <person name="Kuhl H."/>
            <person name="Suciu R."/>
            <person name="Ciorpac M."/>
            <person name="Holostenco D."/>
            <person name="Gessner J."/>
            <person name="Wuertz S."/>
            <person name="Hohne C."/>
            <person name="Stock M."/>
            <person name="Gislard M."/>
            <person name="Lluch J."/>
            <person name="Milhes M."/>
            <person name="Lampietro C."/>
            <person name="Lopez Roques C."/>
            <person name="Donnadieu C."/>
            <person name="Du K."/>
            <person name="Schartl M."/>
            <person name="Guiguen Y."/>
        </authorList>
    </citation>
    <scope>NUCLEOTIDE SEQUENCE [LARGE SCALE GENOMIC DNA]</scope>
    <source>
        <strain evidence="5">Hh-F2</strain>
        <tissue evidence="5">Blood</tissue>
    </source>
</reference>
<feature type="binding site" evidence="1">
    <location>
        <position position="225"/>
    </location>
    <ligand>
        <name>Zn(2+)</name>
        <dbReference type="ChEBI" id="CHEBI:29105"/>
        <note>catalytic</note>
    </ligand>
</feature>
<dbReference type="EC" id="3.4.24.-" evidence="2"/>
<evidence type="ECO:0000259" key="4">
    <source>
        <dbReference type="PROSITE" id="PS51864"/>
    </source>
</evidence>
<keyword evidence="1 2" id="KW-0378">Hydrolase</keyword>
<dbReference type="Proteomes" id="UP001369086">
    <property type="component" value="Unassembled WGS sequence"/>
</dbReference>
<comment type="caution">
    <text evidence="5">The sequence shown here is derived from an EMBL/GenBank/DDBJ whole genome shotgun (WGS) entry which is preliminary data.</text>
</comment>
<dbReference type="PANTHER" id="PTHR10127:SF899">
    <property type="entry name" value="ASTACIN-LIKE METALLOENDOPEPTIDASE-RELATED"/>
    <property type="match status" value="1"/>
</dbReference>
<comment type="cofactor">
    <cofactor evidence="1 2">
        <name>Zn(2+)</name>
        <dbReference type="ChEBI" id="CHEBI:29105"/>
    </cofactor>
    <text evidence="1 2">Binds 1 zinc ion per subunit.</text>
</comment>
<keyword evidence="1 2" id="KW-0479">Metal-binding</keyword>
<dbReference type="InterPro" id="IPR006026">
    <property type="entry name" value="Peptidase_Metallo"/>
</dbReference>
<feature type="binding site" evidence="1">
    <location>
        <position position="229"/>
    </location>
    <ligand>
        <name>Zn(2+)</name>
        <dbReference type="ChEBI" id="CHEBI:29105"/>
        <note>catalytic</note>
    </ligand>
</feature>
<organism evidence="5 6">
    <name type="scientific">Huso huso</name>
    <name type="common">Beluga</name>
    <name type="synonym">Acipenser huso</name>
    <dbReference type="NCBI Taxonomy" id="61971"/>
    <lineage>
        <taxon>Eukaryota</taxon>
        <taxon>Metazoa</taxon>
        <taxon>Chordata</taxon>
        <taxon>Craniata</taxon>
        <taxon>Vertebrata</taxon>
        <taxon>Euteleostomi</taxon>
        <taxon>Actinopterygii</taxon>
        <taxon>Chondrostei</taxon>
        <taxon>Acipenseriformes</taxon>
        <taxon>Acipenseridae</taxon>
        <taxon>Huso</taxon>
    </lineage>
</organism>
<dbReference type="SUPFAM" id="SSF55486">
    <property type="entry name" value="Metalloproteases ('zincins'), catalytic domain"/>
    <property type="match status" value="1"/>
</dbReference>
<dbReference type="EMBL" id="JAHFZB010000028">
    <property type="protein sequence ID" value="KAK6472948.1"/>
    <property type="molecule type" value="Genomic_DNA"/>
</dbReference>
<feature type="active site" evidence="1">
    <location>
        <position position="226"/>
    </location>
</feature>
<dbReference type="Pfam" id="PF01400">
    <property type="entry name" value="Astacin"/>
    <property type="match status" value="1"/>
</dbReference>
<keyword evidence="3" id="KW-0812">Transmembrane</keyword>
<proteinExistence type="predicted"/>
<evidence type="ECO:0000256" key="1">
    <source>
        <dbReference type="PROSITE-ProRule" id="PRU01211"/>
    </source>
</evidence>
<protein>
    <recommendedName>
        <fullName evidence="2">Metalloendopeptidase</fullName>
        <ecNumber evidence="2">3.4.24.-</ecNumber>
    </recommendedName>
</protein>
<feature type="transmembrane region" description="Helical" evidence="3">
    <location>
        <begin position="37"/>
        <end position="54"/>
    </location>
</feature>
<evidence type="ECO:0000256" key="3">
    <source>
        <dbReference type="SAM" id="Phobius"/>
    </source>
</evidence>
<dbReference type="SMART" id="SM00235">
    <property type="entry name" value="ZnMc"/>
    <property type="match status" value="1"/>
</dbReference>
<dbReference type="Gene3D" id="3.40.390.10">
    <property type="entry name" value="Collagenase (Catalytic Domain)"/>
    <property type="match status" value="1"/>
</dbReference>
<evidence type="ECO:0000313" key="6">
    <source>
        <dbReference type="Proteomes" id="UP001369086"/>
    </source>
</evidence>
<feature type="binding site" evidence="1">
    <location>
        <position position="235"/>
    </location>
    <ligand>
        <name>Zn(2+)</name>
        <dbReference type="ChEBI" id="CHEBI:29105"/>
        <note>catalytic</note>
    </ligand>
</feature>
<feature type="domain" description="Peptidase M12A" evidence="4">
    <location>
        <begin position="127"/>
        <end position="325"/>
    </location>
</feature>
<dbReference type="PROSITE" id="PS51864">
    <property type="entry name" value="ASTACIN"/>
    <property type="match status" value="1"/>
</dbReference>
<accession>A0ABR0YKI5</accession>
<evidence type="ECO:0000256" key="2">
    <source>
        <dbReference type="RuleBase" id="RU361183"/>
    </source>
</evidence>
<dbReference type="InterPro" id="IPR024079">
    <property type="entry name" value="MetalloPept_cat_dom_sf"/>
</dbReference>
<evidence type="ECO:0000313" key="5">
    <source>
        <dbReference type="EMBL" id="KAK6472948.1"/>
    </source>
</evidence>
<gene>
    <name evidence="5" type="ORF">HHUSO_G27589</name>
</gene>
<keyword evidence="1 2" id="KW-0645">Protease</keyword>
<name>A0ABR0YKI5_HUSHU</name>
<comment type="caution">
    <text evidence="1">Lacks conserved residue(s) required for the propagation of feature annotation.</text>
</comment>
<keyword evidence="1 2" id="KW-0482">Metalloprotease</keyword>
<dbReference type="PRINTS" id="PR00480">
    <property type="entry name" value="ASTACIN"/>
</dbReference>